<dbReference type="PANTHER" id="PTHR13016">
    <property type="entry name" value="AMMECR1 HOMOLOG"/>
    <property type="match status" value="1"/>
</dbReference>
<name>A0A2M8EHW5_UNCKA</name>
<accession>A0A2M8EHW5</accession>
<dbReference type="SUPFAM" id="SSF143447">
    <property type="entry name" value="AMMECR1-like"/>
    <property type="match status" value="1"/>
</dbReference>
<dbReference type="Gene3D" id="3.30.700.20">
    <property type="entry name" value="Hypothetical protein ph0010, domain 1"/>
    <property type="match status" value="1"/>
</dbReference>
<dbReference type="InterPro" id="IPR023473">
    <property type="entry name" value="AMMECR1"/>
</dbReference>
<dbReference type="InterPro" id="IPR002733">
    <property type="entry name" value="AMMECR1_domain"/>
</dbReference>
<dbReference type="EMBL" id="PFSK01000046">
    <property type="protein sequence ID" value="PJC21884.1"/>
    <property type="molecule type" value="Genomic_DNA"/>
</dbReference>
<sequence>MSPHALLAKAAVEAAISQHHLLSVEEATKLLSQQGVKLPPKLLRERSGTFVTIERKGELRGCIGTYLPLRRMIAEEIIANAVAAATKDYRFPPIQEDKLPSLSYTVYLLGEPELVGDLAELDPQKYGIIVRTAPISAPSGTDVVFDGHLPYYKVTRFLSVAQGSYKSGLLLPGLTGVSTVEEQIAITCQKGGIDPHREKIILYRFTTRRFS</sequence>
<comment type="caution">
    <text evidence="2">The sequence shown here is derived from an EMBL/GenBank/DDBJ whole genome shotgun (WGS) entry which is preliminary data.</text>
</comment>
<protein>
    <submittedName>
        <fullName evidence="2">AMMECR1 domain-containing protein</fullName>
    </submittedName>
</protein>
<dbReference type="PANTHER" id="PTHR13016:SF0">
    <property type="entry name" value="AMME SYNDROME CANDIDATE GENE 1 PROTEIN"/>
    <property type="match status" value="1"/>
</dbReference>
<dbReference type="AlphaFoldDB" id="A0A2M8EHW5"/>
<organism evidence="2 3">
    <name type="scientific">candidate division WWE3 bacterium CG_4_9_14_0_2_um_filter_48_10</name>
    <dbReference type="NCBI Taxonomy" id="1975078"/>
    <lineage>
        <taxon>Bacteria</taxon>
        <taxon>Katanobacteria</taxon>
    </lineage>
</organism>
<proteinExistence type="predicted"/>
<evidence type="ECO:0000259" key="1">
    <source>
        <dbReference type="PROSITE" id="PS51112"/>
    </source>
</evidence>
<dbReference type="PROSITE" id="PS51112">
    <property type="entry name" value="AMMECR1"/>
    <property type="match status" value="1"/>
</dbReference>
<reference evidence="3" key="1">
    <citation type="submission" date="2017-09" db="EMBL/GenBank/DDBJ databases">
        <title>Depth-based differentiation of microbial function through sediment-hosted aquifers and enrichment of novel symbionts in the deep terrestrial subsurface.</title>
        <authorList>
            <person name="Probst A.J."/>
            <person name="Ladd B."/>
            <person name="Jarett J.K."/>
            <person name="Geller-Mcgrath D.E."/>
            <person name="Sieber C.M.K."/>
            <person name="Emerson J.B."/>
            <person name="Anantharaman K."/>
            <person name="Thomas B.C."/>
            <person name="Malmstrom R."/>
            <person name="Stieglmeier M."/>
            <person name="Klingl A."/>
            <person name="Woyke T."/>
            <person name="Ryan C.M."/>
            <person name="Banfield J.F."/>
        </authorList>
    </citation>
    <scope>NUCLEOTIDE SEQUENCE [LARGE SCALE GENOMIC DNA]</scope>
</reference>
<evidence type="ECO:0000313" key="2">
    <source>
        <dbReference type="EMBL" id="PJC21884.1"/>
    </source>
</evidence>
<dbReference type="Pfam" id="PF01871">
    <property type="entry name" value="AMMECR1"/>
    <property type="match status" value="1"/>
</dbReference>
<feature type="domain" description="AMMECR1" evidence="1">
    <location>
        <begin position="8"/>
        <end position="211"/>
    </location>
</feature>
<evidence type="ECO:0000313" key="3">
    <source>
        <dbReference type="Proteomes" id="UP000228781"/>
    </source>
</evidence>
<gene>
    <name evidence="2" type="ORF">CO059_02960</name>
</gene>
<dbReference type="InterPro" id="IPR027485">
    <property type="entry name" value="AMMECR1_N"/>
</dbReference>
<dbReference type="InterPro" id="IPR036071">
    <property type="entry name" value="AMMECR1_dom_sf"/>
</dbReference>
<dbReference type="Proteomes" id="UP000228781">
    <property type="component" value="Unassembled WGS sequence"/>
</dbReference>